<keyword evidence="3" id="KW-1185">Reference proteome</keyword>
<dbReference type="Gene3D" id="3.20.20.150">
    <property type="entry name" value="Divalent-metal-dependent TIM barrel enzymes"/>
    <property type="match status" value="1"/>
</dbReference>
<dbReference type="InterPro" id="IPR050312">
    <property type="entry name" value="IolE/XylAMocC-like"/>
</dbReference>
<evidence type="ECO:0000259" key="1">
    <source>
        <dbReference type="Pfam" id="PF01261"/>
    </source>
</evidence>
<dbReference type="Proteomes" id="UP001221142">
    <property type="component" value="Unassembled WGS sequence"/>
</dbReference>
<proteinExistence type="predicted"/>
<accession>A0AAD7FMA7</accession>
<protein>
    <submittedName>
        <fullName evidence="2">Xylose isomerase-like protein</fullName>
    </submittedName>
</protein>
<name>A0AAD7FMA7_9AGAR</name>
<dbReference type="PANTHER" id="PTHR12110:SF38">
    <property type="entry name" value="DIOXYGENASE, PUTATIVE (AFU_ORTHOLOGUE AFUA_6G00240)-RELATED"/>
    <property type="match status" value="1"/>
</dbReference>
<dbReference type="InterPro" id="IPR036237">
    <property type="entry name" value="Xyl_isomerase-like_sf"/>
</dbReference>
<evidence type="ECO:0000313" key="3">
    <source>
        <dbReference type="Proteomes" id="UP001221142"/>
    </source>
</evidence>
<evidence type="ECO:0000313" key="2">
    <source>
        <dbReference type="EMBL" id="KAJ7632554.1"/>
    </source>
</evidence>
<feature type="domain" description="Xylose isomerase-like TIM barrel" evidence="1">
    <location>
        <begin position="28"/>
        <end position="210"/>
    </location>
</feature>
<dbReference type="EMBL" id="JARKIF010000008">
    <property type="protein sequence ID" value="KAJ7632554.1"/>
    <property type="molecule type" value="Genomic_DNA"/>
</dbReference>
<sequence length="307" mass="34386">MSDMFPRPAIQTLSLGRPEVGHDIFDKIRAAKNAGFQGIEISYFCLAEHAKQNGESLQEAAHATRALLDELELEVVSLSPLMNFEGFVDRSVHAERLELAKSWLELARILGAPVVQIPACMMPDISLELSVADLIELCDLAGNIGILYEFTSWSTLVRTWQECIQVALEVDRPNFTICLDAFHIGTFHYPLQFPTPHTASKFTLYQLTDAAPVPDPLPKNQPAQDPNAPGVQTMSRTNRPFPFTSADGLLPVADISRTVWNLQKNSKEAVWWSMEVFDPLAWSEDKSVPEKTALIGWKSWQQVIERL</sequence>
<reference evidence="2" key="1">
    <citation type="submission" date="2023-03" db="EMBL/GenBank/DDBJ databases">
        <title>Massive genome expansion in bonnet fungi (Mycena s.s.) driven by repeated elements and novel gene families across ecological guilds.</title>
        <authorList>
            <consortium name="Lawrence Berkeley National Laboratory"/>
            <person name="Harder C.B."/>
            <person name="Miyauchi S."/>
            <person name="Viragh M."/>
            <person name="Kuo A."/>
            <person name="Thoen E."/>
            <person name="Andreopoulos B."/>
            <person name="Lu D."/>
            <person name="Skrede I."/>
            <person name="Drula E."/>
            <person name="Henrissat B."/>
            <person name="Morin E."/>
            <person name="Kohler A."/>
            <person name="Barry K."/>
            <person name="LaButti K."/>
            <person name="Morin E."/>
            <person name="Salamov A."/>
            <person name="Lipzen A."/>
            <person name="Mereny Z."/>
            <person name="Hegedus B."/>
            <person name="Baldrian P."/>
            <person name="Stursova M."/>
            <person name="Weitz H."/>
            <person name="Taylor A."/>
            <person name="Grigoriev I.V."/>
            <person name="Nagy L.G."/>
            <person name="Martin F."/>
            <person name="Kauserud H."/>
        </authorList>
    </citation>
    <scope>NUCLEOTIDE SEQUENCE</scope>
    <source>
        <strain evidence="2">9284</strain>
    </source>
</reference>
<organism evidence="2 3">
    <name type="scientific">Roridomyces roridus</name>
    <dbReference type="NCBI Taxonomy" id="1738132"/>
    <lineage>
        <taxon>Eukaryota</taxon>
        <taxon>Fungi</taxon>
        <taxon>Dikarya</taxon>
        <taxon>Basidiomycota</taxon>
        <taxon>Agaricomycotina</taxon>
        <taxon>Agaricomycetes</taxon>
        <taxon>Agaricomycetidae</taxon>
        <taxon>Agaricales</taxon>
        <taxon>Marasmiineae</taxon>
        <taxon>Mycenaceae</taxon>
        <taxon>Roridomyces</taxon>
    </lineage>
</organism>
<dbReference type="GO" id="GO:0016853">
    <property type="term" value="F:isomerase activity"/>
    <property type="evidence" value="ECO:0007669"/>
    <property type="project" value="UniProtKB-KW"/>
</dbReference>
<dbReference type="Pfam" id="PF01261">
    <property type="entry name" value="AP_endonuc_2"/>
    <property type="match status" value="1"/>
</dbReference>
<comment type="caution">
    <text evidence="2">The sequence shown here is derived from an EMBL/GenBank/DDBJ whole genome shotgun (WGS) entry which is preliminary data.</text>
</comment>
<dbReference type="AlphaFoldDB" id="A0AAD7FMA7"/>
<dbReference type="SUPFAM" id="SSF51658">
    <property type="entry name" value="Xylose isomerase-like"/>
    <property type="match status" value="1"/>
</dbReference>
<keyword evidence="2" id="KW-0413">Isomerase</keyword>
<gene>
    <name evidence="2" type="ORF">FB45DRAFT_912759</name>
</gene>
<dbReference type="PANTHER" id="PTHR12110">
    <property type="entry name" value="HYDROXYPYRUVATE ISOMERASE"/>
    <property type="match status" value="1"/>
</dbReference>
<dbReference type="InterPro" id="IPR013022">
    <property type="entry name" value="Xyl_isomerase-like_TIM-brl"/>
</dbReference>